<dbReference type="Proteomes" id="UP000004689">
    <property type="component" value="Unassembled WGS sequence"/>
</dbReference>
<reference evidence="1 2" key="1">
    <citation type="submission" date="2008-12" db="EMBL/GenBank/DDBJ databases">
        <title>The Genome Sequence of Brucella pinnipedialis B2/94.</title>
        <authorList>
            <consortium name="The Broad Institute Genome Sequencing Platform"/>
            <person name="Ward D."/>
            <person name="Young S.K."/>
            <person name="Kodira C.D."/>
            <person name="Zeng Q."/>
            <person name="Koehrsen M."/>
            <person name="Alvarado L."/>
            <person name="Berlin A."/>
            <person name="Borenstein D."/>
            <person name="Chen Z."/>
            <person name="Engels R."/>
            <person name="Freedman E."/>
            <person name="Gellesch M."/>
            <person name="Goldberg J."/>
            <person name="Griggs A."/>
            <person name="Gujja S."/>
            <person name="Heiman D."/>
            <person name="Hepburn T."/>
            <person name="Howarth C."/>
            <person name="Jen D."/>
            <person name="Larson L."/>
            <person name="Lewis B."/>
            <person name="Mehta T."/>
            <person name="Park D."/>
            <person name="Pearson M."/>
            <person name="Roberts A."/>
            <person name="Saif S."/>
            <person name="Shea T."/>
            <person name="Shenoy N."/>
            <person name="Sisk P."/>
            <person name="Stolte C."/>
            <person name="Sykes S."/>
            <person name="Walk T."/>
            <person name="White J."/>
            <person name="Yandava C."/>
            <person name="Whatmore A.M."/>
            <person name="Perrett L.L."/>
            <person name="O'Callaghan D."/>
            <person name="Nusbaum C."/>
            <person name="Galagan J."/>
            <person name="Birren B."/>
        </authorList>
    </citation>
    <scope>NUCLEOTIDE SEQUENCE [LARGE SCALE GENOMIC DNA]</scope>
    <source>
        <strain evidence="1 2">B2/94</strain>
    </source>
</reference>
<organism evidence="1 2">
    <name type="scientific">Brucella pinnipedialis (strain NCTC 12890 / B2/94 / BCCN 94-73)</name>
    <dbReference type="NCBI Taxonomy" id="520461"/>
    <lineage>
        <taxon>Bacteria</taxon>
        <taxon>Pseudomonadati</taxon>
        <taxon>Pseudomonadota</taxon>
        <taxon>Alphaproteobacteria</taxon>
        <taxon>Hyphomicrobiales</taxon>
        <taxon>Brucellaceae</taxon>
        <taxon>Brucella/Ochrobactrum group</taxon>
        <taxon>Brucella</taxon>
    </lineage>
</organism>
<evidence type="ECO:0000313" key="1">
    <source>
        <dbReference type="EMBL" id="EEY00080.1"/>
    </source>
</evidence>
<evidence type="ECO:0000313" key="2">
    <source>
        <dbReference type="Proteomes" id="UP000004689"/>
    </source>
</evidence>
<keyword evidence="2" id="KW-1185">Reference proteome</keyword>
<dbReference type="EMBL" id="DS999848">
    <property type="protein sequence ID" value="EEY00080.1"/>
    <property type="molecule type" value="Genomic_DNA"/>
</dbReference>
<proteinExistence type="predicted"/>
<name>A0ABM9ZJX7_BRUPB</name>
<gene>
    <name evidence="1" type="ORF">BAHG_01009</name>
</gene>
<accession>A0ABM9ZJX7</accession>
<protein>
    <submittedName>
        <fullName evidence="1">Uncharacterized protein</fullName>
    </submittedName>
</protein>
<sequence length="52" mass="5664">MKAGVAIMQHRIFAIFSTGYLHTTGHFVPQLPSICHPCQRGMGGSLPMLPAR</sequence>